<keyword evidence="11" id="KW-1185">Reference proteome</keyword>
<keyword evidence="7" id="KW-0539">Nucleus</keyword>
<keyword evidence="6" id="KW-0238">DNA-binding</keyword>
<evidence type="ECO:0000256" key="4">
    <source>
        <dbReference type="ARBA" id="ARBA00022454"/>
    </source>
</evidence>
<dbReference type="InterPro" id="IPR040260">
    <property type="entry name" value="RFA2-like"/>
</dbReference>
<dbReference type="InParanoid" id="A0A1B7MIZ0"/>
<name>A0A1B7MIZ0_9AGAM</name>
<evidence type="ECO:0000256" key="1">
    <source>
        <dbReference type="ARBA" id="ARBA00004123"/>
    </source>
</evidence>
<evidence type="ECO:0000313" key="11">
    <source>
        <dbReference type="Proteomes" id="UP000092154"/>
    </source>
</evidence>
<dbReference type="Proteomes" id="UP000092154">
    <property type="component" value="Unassembled WGS sequence"/>
</dbReference>
<dbReference type="GO" id="GO:0003677">
    <property type="term" value="F:DNA binding"/>
    <property type="evidence" value="ECO:0007669"/>
    <property type="project" value="UniProtKB-KW"/>
</dbReference>
<accession>A0A1B7MIZ0</accession>
<feature type="compositionally biased region" description="Low complexity" evidence="9">
    <location>
        <begin position="227"/>
        <end position="238"/>
    </location>
</feature>
<organism evidence="10 11">
    <name type="scientific">Rhizopogon vinicolor AM-OR11-026</name>
    <dbReference type="NCBI Taxonomy" id="1314800"/>
    <lineage>
        <taxon>Eukaryota</taxon>
        <taxon>Fungi</taxon>
        <taxon>Dikarya</taxon>
        <taxon>Basidiomycota</taxon>
        <taxon>Agaricomycotina</taxon>
        <taxon>Agaricomycetes</taxon>
        <taxon>Agaricomycetidae</taxon>
        <taxon>Boletales</taxon>
        <taxon>Suillineae</taxon>
        <taxon>Rhizopogonaceae</taxon>
        <taxon>Rhizopogon</taxon>
    </lineage>
</organism>
<reference evidence="10 11" key="1">
    <citation type="submission" date="2016-06" db="EMBL/GenBank/DDBJ databases">
        <title>Comparative genomics of the ectomycorrhizal sister species Rhizopogon vinicolor and Rhizopogon vesiculosus (Basidiomycota: Boletales) reveals a divergence of the mating type B locus.</title>
        <authorList>
            <consortium name="DOE Joint Genome Institute"/>
            <person name="Mujic A.B."/>
            <person name="Kuo A."/>
            <person name="Tritt A."/>
            <person name="Lipzen A."/>
            <person name="Chen C."/>
            <person name="Johnson J."/>
            <person name="Sharma A."/>
            <person name="Barry K."/>
            <person name="Grigoriev I.V."/>
            <person name="Spatafora J.W."/>
        </authorList>
    </citation>
    <scope>NUCLEOTIDE SEQUENCE [LARGE SCALE GENOMIC DNA]</scope>
    <source>
        <strain evidence="10 11">AM-OR11-026</strain>
    </source>
</reference>
<sequence>MSSSSISPSTQDIWGWTFTKEATAPCFIRDVLSMKETDVKGPAHADFYWLGYVPCRTVLIVGIVVGIQDYEKRTLYTIDDSTAVIDCVLRHPAAPKAPTTDANRSLQKPGSRLYTTYNKSLPPPPPTPVTAIGYPVQVTGKVTCFHDTRQIIAESIEPCQSTNDQWKHWKNVVELHKSRYSVPKPFEIPVCETDSQEQGTSIALTSKTNIPAPYTPLKRPLQPPSSPLTDTTTSAPSSPVKPGSTEPPKLRHPSRLHTRDLTENTFRLYLKHYMDHAPVASSSRMCEADVDDDPFTTPTKRPRIHFCDQTPKARTAYLTNEQTPRASTPADIASGTTLKRSRRQTPAKPRTTSATSGFTLSHLRRVPELALLAGRVVHAETKRRARAEKEAQKTKAVQSLKPKTVSHAIKPADAPRVKIKRLFSWAVVKLYEEGSIVLWSGPVRPLPVPVPLQPLSSDTSTSGLWKTANSTASFSTANGSLLSSANSTMFSSTSVSSSKFVVSAEDGYLSDPPPYEEEEAYVSVTPALLAGPVREAMRAKGLRGKSAKMGAEEITRCLRRGDERWARVGAWAVEEAMEIVLAEWK</sequence>
<evidence type="ECO:0000313" key="10">
    <source>
        <dbReference type="EMBL" id="OAX32571.1"/>
    </source>
</evidence>
<feature type="region of interest" description="Disordered" evidence="9">
    <location>
        <begin position="206"/>
        <end position="259"/>
    </location>
</feature>
<dbReference type="EMBL" id="KV448972">
    <property type="protein sequence ID" value="OAX32571.1"/>
    <property type="molecule type" value="Genomic_DNA"/>
</dbReference>
<proteinExistence type="predicted"/>
<keyword evidence="5" id="KW-0779">Telomere</keyword>
<evidence type="ECO:0000256" key="7">
    <source>
        <dbReference type="ARBA" id="ARBA00023242"/>
    </source>
</evidence>
<evidence type="ECO:0000256" key="8">
    <source>
        <dbReference type="ARBA" id="ARBA00030039"/>
    </source>
</evidence>
<dbReference type="InterPro" id="IPR012340">
    <property type="entry name" value="NA-bd_OB-fold"/>
</dbReference>
<dbReference type="GO" id="GO:0005634">
    <property type="term" value="C:nucleus"/>
    <property type="evidence" value="ECO:0007669"/>
    <property type="project" value="UniProtKB-SubCell"/>
</dbReference>
<dbReference type="GO" id="GO:0000781">
    <property type="term" value="C:chromosome, telomeric region"/>
    <property type="evidence" value="ECO:0007669"/>
    <property type="project" value="UniProtKB-SubCell"/>
</dbReference>
<dbReference type="OrthoDB" id="77828at2759"/>
<comment type="subcellular location">
    <subcellularLocation>
        <location evidence="2">Chromosome</location>
        <location evidence="2">Telomere</location>
    </subcellularLocation>
    <subcellularLocation>
        <location evidence="1">Nucleus</location>
    </subcellularLocation>
</comment>
<evidence type="ECO:0000256" key="3">
    <source>
        <dbReference type="ARBA" id="ARBA00017411"/>
    </source>
</evidence>
<dbReference type="STRING" id="1314800.A0A1B7MIZ0"/>
<dbReference type="Gene3D" id="2.40.50.140">
    <property type="entry name" value="Nucleic acid-binding proteins"/>
    <property type="match status" value="1"/>
</dbReference>
<evidence type="ECO:0000256" key="2">
    <source>
        <dbReference type="ARBA" id="ARBA00004574"/>
    </source>
</evidence>
<keyword evidence="4" id="KW-0158">Chromosome</keyword>
<feature type="region of interest" description="Disordered" evidence="9">
    <location>
        <begin position="320"/>
        <end position="355"/>
    </location>
</feature>
<dbReference type="AlphaFoldDB" id="A0A1B7MIZ0"/>
<evidence type="ECO:0000256" key="6">
    <source>
        <dbReference type="ARBA" id="ARBA00023125"/>
    </source>
</evidence>
<dbReference type="PANTHER" id="PTHR13989">
    <property type="entry name" value="REPLICATION PROTEIN A-RELATED"/>
    <property type="match status" value="1"/>
</dbReference>
<dbReference type="PANTHER" id="PTHR13989:SF33">
    <property type="entry name" value="CST COMPLEX SUBUNIT STN1"/>
    <property type="match status" value="1"/>
</dbReference>
<evidence type="ECO:0000256" key="9">
    <source>
        <dbReference type="SAM" id="MobiDB-lite"/>
    </source>
</evidence>
<dbReference type="SUPFAM" id="SSF50249">
    <property type="entry name" value="Nucleic acid-binding proteins"/>
    <property type="match status" value="1"/>
</dbReference>
<gene>
    <name evidence="10" type="ORF">K503DRAFT_749715</name>
</gene>
<evidence type="ECO:0000256" key="5">
    <source>
        <dbReference type="ARBA" id="ARBA00022895"/>
    </source>
</evidence>
<protein>
    <recommendedName>
        <fullName evidence="3">CST complex subunit STN1</fullName>
    </recommendedName>
    <alternativeName>
        <fullName evidence="8">Suppressor of cdc thirteen homolog</fullName>
    </alternativeName>
</protein>